<feature type="domain" description="CheB-type methylesterase" evidence="9">
    <location>
        <begin position="169"/>
        <end position="363"/>
    </location>
</feature>
<dbReference type="GO" id="GO:0005737">
    <property type="term" value="C:cytoplasm"/>
    <property type="evidence" value="ECO:0007669"/>
    <property type="project" value="UniProtKB-SubCell"/>
</dbReference>
<evidence type="ECO:0000313" key="10">
    <source>
        <dbReference type="EMBL" id="MEA5446758.1"/>
    </source>
</evidence>
<keyword evidence="2 5" id="KW-0145">Chemotaxis</keyword>
<reference evidence="10 11" key="1">
    <citation type="submission" date="2023-12" db="EMBL/GenBank/DDBJ databases">
        <title>Whole-genome sequencing of halo(alkali)philic microorganisms from hypersaline lakes.</title>
        <authorList>
            <person name="Sorokin D.Y."/>
            <person name="Merkel A.Y."/>
            <person name="Messina E."/>
            <person name="Yakimov M."/>
        </authorList>
    </citation>
    <scope>NUCLEOTIDE SEQUENCE [LARGE SCALE GENOMIC DNA]</scope>
    <source>
        <strain evidence="10 11">AB-CW1</strain>
    </source>
</reference>
<dbReference type="GO" id="GO:0000156">
    <property type="term" value="F:phosphorelay response regulator activity"/>
    <property type="evidence" value="ECO:0007669"/>
    <property type="project" value="InterPro"/>
</dbReference>
<feature type="modified residue" description="4-aspartylphosphate" evidence="5 7">
    <location>
        <position position="68"/>
    </location>
</feature>
<dbReference type="InterPro" id="IPR035909">
    <property type="entry name" value="CheB_C"/>
</dbReference>
<evidence type="ECO:0000256" key="7">
    <source>
        <dbReference type="PROSITE-ProRule" id="PRU00169"/>
    </source>
</evidence>
<keyword evidence="3 5" id="KW-0378">Hydrolase</keyword>
<feature type="active site" evidence="5 6">
    <location>
        <position position="208"/>
    </location>
</feature>
<dbReference type="PIRSF" id="PIRSF000876">
    <property type="entry name" value="RR_chemtxs_CheB"/>
    <property type="match status" value="1"/>
</dbReference>
<feature type="active site" evidence="5 6">
    <location>
        <position position="305"/>
    </location>
</feature>
<dbReference type="SMART" id="SM00448">
    <property type="entry name" value="REC"/>
    <property type="match status" value="1"/>
</dbReference>
<sequence length="370" mass="39444">MPLASDGYSPKAQSAATRVLVVDDSALMRRQLARMFADEPDFEVATARDGEHALAQIRSFQPDVVTLDIHMPVMDGLECLSRIMTECPLPVVMVSSLTERGALATLEALELGAVDYIQKPGGTVTVDMDRVQKALVEKVRAAATARLGDMPHATPEPAVVAPRRAEITPLSNEGVVVIGVSTGGPRTLEHILPQLPASFPWPILVAQHMPASFTGVFARRMNDRCQLRVSEVGGLTEVTAGGIYIARGDADMALSRRGGKLKAMPVPPDGGRFWHPSVDRLMSSAMEQLPAASIAGVLLTGMGDDGADAMARLYRQGGFTIAESEDTAVVWGMPKALVDQGGAELVIPAGLVAQQLQRHLRQVSLDTETA</sequence>
<dbReference type="GO" id="GO:0008984">
    <property type="term" value="F:protein-glutamate methylesterase activity"/>
    <property type="evidence" value="ECO:0007669"/>
    <property type="project" value="UniProtKB-UniRule"/>
</dbReference>
<keyword evidence="10" id="KW-0489">Methyltransferase</keyword>
<dbReference type="CDD" id="cd16432">
    <property type="entry name" value="CheB_Rec"/>
    <property type="match status" value="1"/>
</dbReference>
<dbReference type="AlphaFoldDB" id="A0AAP6ML23"/>
<feature type="domain" description="Response regulatory" evidence="8">
    <location>
        <begin position="18"/>
        <end position="134"/>
    </location>
</feature>
<dbReference type="Proteomes" id="UP001302316">
    <property type="component" value="Unassembled WGS sequence"/>
</dbReference>
<evidence type="ECO:0000259" key="8">
    <source>
        <dbReference type="PROSITE" id="PS50110"/>
    </source>
</evidence>
<dbReference type="Pfam" id="PF01339">
    <property type="entry name" value="CheB_methylest"/>
    <property type="match status" value="1"/>
</dbReference>
<evidence type="ECO:0000256" key="6">
    <source>
        <dbReference type="PROSITE-ProRule" id="PRU00050"/>
    </source>
</evidence>
<dbReference type="PROSITE" id="PS50122">
    <property type="entry name" value="CHEB"/>
    <property type="match status" value="1"/>
</dbReference>
<keyword evidence="5 7" id="KW-0597">Phosphoprotein</keyword>
<dbReference type="GO" id="GO:0008168">
    <property type="term" value="F:methyltransferase activity"/>
    <property type="evidence" value="ECO:0007669"/>
    <property type="project" value="UniProtKB-KW"/>
</dbReference>
<comment type="domain">
    <text evidence="5">Contains a C-terminal catalytic domain, and an N-terminal region which modulates catalytic activity.</text>
</comment>
<evidence type="ECO:0000256" key="5">
    <source>
        <dbReference type="HAMAP-Rule" id="MF_00099"/>
    </source>
</evidence>
<dbReference type="SUPFAM" id="SSF52738">
    <property type="entry name" value="Methylesterase CheB, C-terminal domain"/>
    <property type="match status" value="1"/>
</dbReference>
<evidence type="ECO:0000256" key="4">
    <source>
        <dbReference type="ARBA" id="ARBA00048267"/>
    </source>
</evidence>
<dbReference type="EMBL" id="JAYGII010000054">
    <property type="protein sequence ID" value="MEA5446758.1"/>
    <property type="molecule type" value="Genomic_DNA"/>
</dbReference>
<accession>A0AAP6ML23</accession>
<comment type="caution">
    <text evidence="10">The sequence shown here is derived from an EMBL/GenBank/DDBJ whole genome shotgun (WGS) entry which is preliminary data.</text>
</comment>
<dbReference type="InterPro" id="IPR001789">
    <property type="entry name" value="Sig_transdc_resp-reg_receiver"/>
</dbReference>
<dbReference type="Pfam" id="PF00072">
    <property type="entry name" value="Response_reg"/>
    <property type="match status" value="1"/>
</dbReference>
<evidence type="ECO:0000313" key="11">
    <source>
        <dbReference type="Proteomes" id="UP001302316"/>
    </source>
</evidence>
<evidence type="ECO:0000259" key="9">
    <source>
        <dbReference type="PROSITE" id="PS50122"/>
    </source>
</evidence>
<gene>
    <name evidence="5 10" type="primary">cheB</name>
    <name evidence="10" type="ORF">VCB98_13105</name>
</gene>
<dbReference type="PROSITE" id="PS50110">
    <property type="entry name" value="RESPONSE_REGULATORY"/>
    <property type="match status" value="1"/>
</dbReference>
<dbReference type="CDD" id="cd17541">
    <property type="entry name" value="REC_CheB-like"/>
    <property type="match status" value="1"/>
</dbReference>
<dbReference type="PANTHER" id="PTHR42872">
    <property type="entry name" value="PROTEIN-GLUTAMATE METHYLESTERASE/PROTEIN-GLUTAMINE GLUTAMINASE"/>
    <property type="match status" value="1"/>
</dbReference>
<dbReference type="InterPro" id="IPR000673">
    <property type="entry name" value="Sig_transdc_resp-reg_Me-estase"/>
</dbReference>
<keyword evidence="11" id="KW-1185">Reference proteome</keyword>
<comment type="subcellular location">
    <subcellularLocation>
        <location evidence="5">Cytoplasm</location>
    </subcellularLocation>
</comment>
<comment type="PTM">
    <text evidence="5">Phosphorylated by CheA. Phosphorylation of the N-terminal regulatory domain activates the methylesterase activity.</text>
</comment>
<dbReference type="EC" id="3.5.1.44" evidence="5"/>
<dbReference type="Gene3D" id="3.40.50.2300">
    <property type="match status" value="1"/>
</dbReference>
<protein>
    <recommendedName>
        <fullName evidence="5">Protein-glutamate methylesterase/protein-glutamine glutaminase</fullName>
        <ecNumber evidence="5">3.1.1.61</ecNumber>
        <ecNumber evidence="5">3.5.1.44</ecNumber>
    </recommendedName>
</protein>
<dbReference type="GO" id="GO:0032259">
    <property type="term" value="P:methylation"/>
    <property type="evidence" value="ECO:0007669"/>
    <property type="project" value="UniProtKB-KW"/>
</dbReference>
<dbReference type="Gene3D" id="3.40.50.180">
    <property type="entry name" value="Methylesterase CheB, C-terminal domain"/>
    <property type="match status" value="1"/>
</dbReference>
<comment type="catalytic activity">
    <reaction evidence="4 5">
        <text>[protein]-L-glutamate 5-O-methyl ester + H2O = L-glutamyl-[protein] + methanol + H(+)</text>
        <dbReference type="Rhea" id="RHEA:23236"/>
        <dbReference type="Rhea" id="RHEA-COMP:10208"/>
        <dbReference type="Rhea" id="RHEA-COMP:10311"/>
        <dbReference type="ChEBI" id="CHEBI:15377"/>
        <dbReference type="ChEBI" id="CHEBI:15378"/>
        <dbReference type="ChEBI" id="CHEBI:17790"/>
        <dbReference type="ChEBI" id="CHEBI:29973"/>
        <dbReference type="ChEBI" id="CHEBI:82795"/>
        <dbReference type="EC" id="3.1.1.61"/>
    </reaction>
</comment>
<dbReference type="NCBIfam" id="NF001965">
    <property type="entry name" value="PRK00742.1"/>
    <property type="match status" value="1"/>
</dbReference>
<comment type="similarity">
    <text evidence="5">Belongs to the CheB family.</text>
</comment>
<keyword evidence="10" id="KW-0808">Transferase</keyword>
<dbReference type="SUPFAM" id="SSF52172">
    <property type="entry name" value="CheY-like"/>
    <property type="match status" value="1"/>
</dbReference>
<organism evidence="10 11">
    <name type="scientific">Natronospira elongata</name>
    <dbReference type="NCBI Taxonomy" id="3110268"/>
    <lineage>
        <taxon>Bacteria</taxon>
        <taxon>Pseudomonadati</taxon>
        <taxon>Pseudomonadota</taxon>
        <taxon>Gammaproteobacteria</taxon>
        <taxon>Natronospirales</taxon>
        <taxon>Natronospiraceae</taxon>
        <taxon>Natronospira</taxon>
    </lineage>
</organism>
<proteinExistence type="inferred from homology"/>
<dbReference type="InterPro" id="IPR008248">
    <property type="entry name" value="CheB-like"/>
</dbReference>
<dbReference type="GO" id="GO:0006935">
    <property type="term" value="P:chemotaxis"/>
    <property type="evidence" value="ECO:0007669"/>
    <property type="project" value="UniProtKB-UniRule"/>
</dbReference>
<comment type="catalytic activity">
    <reaction evidence="5">
        <text>L-glutaminyl-[protein] + H2O = L-glutamyl-[protein] + NH4(+)</text>
        <dbReference type="Rhea" id="RHEA:16441"/>
        <dbReference type="Rhea" id="RHEA-COMP:10207"/>
        <dbReference type="Rhea" id="RHEA-COMP:10208"/>
        <dbReference type="ChEBI" id="CHEBI:15377"/>
        <dbReference type="ChEBI" id="CHEBI:28938"/>
        <dbReference type="ChEBI" id="CHEBI:29973"/>
        <dbReference type="ChEBI" id="CHEBI:30011"/>
        <dbReference type="EC" id="3.5.1.44"/>
    </reaction>
</comment>
<evidence type="ECO:0000256" key="2">
    <source>
        <dbReference type="ARBA" id="ARBA00022500"/>
    </source>
</evidence>
<comment type="function">
    <text evidence="5">Involved in chemotaxis. Part of a chemotaxis signal transduction system that modulates chemotaxis in response to various stimuli. Catalyzes the demethylation of specific methylglutamate residues introduced into the chemoreceptors (methyl-accepting chemotaxis proteins or MCP) by CheR. Also mediates the irreversible deamidation of specific glutamine residues to glutamic acid.</text>
</comment>
<dbReference type="InterPro" id="IPR011006">
    <property type="entry name" value="CheY-like_superfamily"/>
</dbReference>
<keyword evidence="1 5" id="KW-0963">Cytoplasm</keyword>
<dbReference type="EC" id="3.1.1.61" evidence="5"/>
<dbReference type="PANTHER" id="PTHR42872:SF6">
    <property type="entry name" value="PROTEIN-GLUTAMATE METHYLESTERASE_PROTEIN-GLUTAMINE GLUTAMINASE"/>
    <property type="match status" value="1"/>
</dbReference>
<dbReference type="GO" id="GO:0050568">
    <property type="term" value="F:protein-glutamine glutaminase activity"/>
    <property type="evidence" value="ECO:0007669"/>
    <property type="project" value="UniProtKB-UniRule"/>
</dbReference>
<dbReference type="RefSeq" id="WP_346053266.1">
    <property type="nucleotide sequence ID" value="NZ_JAYGII010000054.1"/>
</dbReference>
<name>A0AAP6ML23_9GAMM</name>
<evidence type="ECO:0000256" key="1">
    <source>
        <dbReference type="ARBA" id="ARBA00022490"/>
    </source>
</evidence>
<evidence type="ECO:0000256" key="3">
    <source>
        <dbReference type="ARBA" id="ARBA00022801"/>
    </source>
</evidence>
<dbReference type="HAMAP" id="MF_00099">
    <property type="entry name" value="CheB_chemtxs"/>
    <property type="match status" value="1"/>
</dbReference>
<feature type="active site" evidence="5 6">
    <location>
        <position position="181"/>
    </location>
</feature>